<reference evidence="1" key="1">
    <citation type="submission" date="2020-04" db="EMBL/GenBank/DDBJ databases">
        <authorList>
            <person name="Chiriac C."/>
            <person name="Salcher M."/>
            <person name="Ghai R."/>
            <person name="Kavagutti S V."/>
        </authorList>
    </citation>
    <scope>NUCLEOTIDE SEQUENCE</scope>
</reference>
<dbReference type="InterPro" id="IPR011604">
    <property type="entry name" value="PDDEXK-like_dom_sf"/>
</dbReference>
<dbReference type="Gene3D" id="3.90.320.10">
    <property type="match status" value="1"/>
</dbReference>
<protein>
    <recommendedName>
        <fullName evidence="2">PD-(D/E)XK nuclease superfamily</fullName>
    </recommendedName>
</protein>
<organism evidence="1">
    <name type="scientific">uncultured Caudovirales phage</name>
    <dbReference type="NCBI Taxonomy" id="2100421"/>
    <lineage>
        <taxon>Viruses</taxon>
        <taxon>Duplodnaviria</taxon>
        <taxon>Heunggongvirae</taxon>
        <taxon>Uroviricota</taxon>
        <taxon>Caudoviricetes</taxon>
        <taxon>Peduoviridae</taxon>
        <taxon>Maltschvirus</taxon>
        <taxon>Maltschvirus maltsch</taxon>
    </lineage>
</organism>
<accession>A0A6J5P572</accession>
<proteinExistence type="predicted"/>
<evidence type="ECO:0008006" key="2">
    <source>
        <dbReference type="Google" id="ProtNLM"/>
    </source>
</evidence>
<sequence>MLSRSISTVDSAADEMRVGSDYVHASSLVRNWCPRRHAIFHRYEDSLTTVNSPRSSDRIMWAIGRAVENHIRHSLILAYGPEQFFGVWSCLCGRKSFTGLGSSTPPICNSCNTPAARYGELLLVSERLRVRGSPDMIMLVEDGLRVLEIKSKKLDLFQALEGPEADHINQASIYTTLLPLAAELPVSPSVTIVYGAKDYPRPGVLPYKDLTRPANVRWAGTQMEEGVRRPLHALLGGDTSAPLPPRIGACGTPNTTTARNCQACTLCFQLP</sequence>
<evidence type="ECO:0000313" key="1">
    <source>
        <dbReference type="EMBL" id="CAB4162684.1"/>
    </source>
</evidence>
<name>A0A6J5P572_9CAUD</name>
<dbReference type="EMBL" id="LR796738">
    <property type="protein sequence ID" value="CAB4162684.1"/>
    <property type="molecule type" value="Genomic_DNA"/>
</dbReference>
<gene>
    <name evidence="1" type="ORF">UFOVP783_94</name>
</gene>